<evidence type="ECO:0000313" key="4">
    <source>
        <dbReference type="Proteomes" id="UP000613011"/>
    </source>
</evidence>
<protein>
    <submittedName>
        <fullName evidence="3">Glucose 1-dehydrogenase</fullName>
        <ecNumber evidence="3">1.1.1.47</ecNumber>
    </submittedName>
</protein>
<comment type="caution">
    <text evidence="3">The sequence shown here is derived from an EMBL/GenBank/DDBJ whole genome shotgun (WGS) entry which is preliminary data.</text>
</comment>
<dbReference type="SUPFAM" id="SSF51735">
    <property type="entry name" value="NAD(P)-binding Rossmann-fold domains"/>
    <property type="match status" value="1"/>
</dbReference>
<dbReference type="Pfam" id="PF13561">
    <property type="entry name" value="adh_short_C2"/>
    <property type="match status" value="1"/>
</dbReference>
<keyword evidence="4" id="KW-1185">Reference proteome</keyword>
<dbReference type="EMBL" id="JAEQNA010000006">
    <property type="protein sequence ID" value="MBL0421899.1"/>
    <property type="molecule type" value="Genomic_DNA"/>
</dbReference>
<dbReference type="Gene3D" id="3.40.50.720">
    <property type="entry name" value="NAD(P)-binding Rossmann-like Domain"/>
    <property type="match status" value="1"/>
</dbReference>
<dbReference type="PANTHER" id="PTHR43639:SF1">
    <property type="entry name" value="SHORT-CHAIN DEHYDROGENASE_REDUCTASE FAMILY PROTEIN"/>
    <property type="match status" value="1"/>
</dbReference>
<gene>
    <name evidence="3" type="ORF">JI739_16235</name>
</gene>
<name>A0A936ZI79_9BURK</name>
<proteinExistence type="inferred from homology"/>
<organism evidence="3 4">
    <name type="scientific">Ramlibacter aurantiacus</name>
    <dbReference type="NCBI Taxonomy" id="2801330"/>
    <lineage>
        <taxon>Bacteria</taxon>
        <taxon>Pseudomonadati</taxon>
        <taxon>Pseudomonadota</taxon>
        <taxon>Betaproteobacteria</taxon>
        <taxon>Burkholderiales</taxon>
        <taxon>Comamonadaceae</taxon>
        <taxon>Ramlibacter</taxon>
    </lineage>
</organism>
<evidence type="ECO:0000256" key="1">
    <source>
        <dbReference type="ARBA" id="ARBA00006484"/>
    </source>
</evidence>
<dbReference type="PRINTS" id="PR00080">
    <property type="entry name" value="SDRFAMILY"/>
</dbReference>
<dbReference type="EC" id="1.1.1.47" evidence="3"/>
<dbReference type="FunFam" id="3.40.50.720:FF:000084">
    <property type="entry name" value="Short-chain dehydrogenase reductase"/>
    <property type="match status" value="1"/>
</dbReference>
<dbReference type="NCBIfam" id="NF005559">
    <property type="entry name" value="PRK07231.1"/>
    <property type="match status" value="1"/>
</dbReference>
<dbReference type="InterPro" id="IPR002347">
    <property type="entry name" value="SDR_fam"/>
</dbReference>
<reference evidence="3" key="1">
    <citation type="submission" date="2021-01" db="EMBL/GenBank/DDBJ databases">
        <title>Ramlibacter sp. strain AW1 16S ribosomal RNA gene Genome sequencing and assembly.</title>
        <authorList>
            <person name="Kang M."/>
        </authorList>
    </citation>
    <scope>NUCLEOTIDE SEQUENCE</scope>
    <source>
        <strain evidence="3">AW1</strain>
    </source>
</reference>
<dbReference type="InterPro" id="IPR036291">
    <property type="entry name" value="NAD(P)-bd_dom_sf"/>
</dbReference>
<dbReference type="CDD" id="cd05233">
    <property type="entry name" value="SDR_c"/>
    <property type="match status" value="1"/>
</dbReference>
<keyword evidence="2 3" id="KW-0560">Oxidoreductase</keyword>
<accession>A0A936ZI79</accession>
<dbReference type="PANTHER" id="PTHR43639">
    <property type="entry name" value="OXIDOREDUCTASE, SHORT-CHAIN DEHYDROGENASE/REDUCTASE FAMILY (AFU_ORTHOLOGUE AFUA_5G02870)"/>
    <property type="match status" value="1"/>
</dbReference>
<dbReference type="GO" id="GO:0047936">
    <property type="term" value="F:glucose 1-dehydrogenase [NAD(P)+] activity"/>
    <property type="evidence" value="ECO:0007669"/>
    <property type="project" value="UniProtKB-EC"/>
</dbReference>
<dbReference type="AlphaFoldDB" id="A0A936ZI79"/>
<comment type="similarity">
    <text evidence="1">Belongs to the short-chain dehydrogenases/reductases (SDR) family.</text>
</comment>
<dbReference type="PRINTS" id="PR00081">
    <property type="entry name" value="GDHRDH"/>
</dbReference>
<sequence>MNDLKGKAVLITGASTGIGAGCARALGALGARVAVHYNSSRSAADEVVADIVKSGGDAFALQGDLRQSAHCERVVTEAATRWGRLDVLINNAGSMVPRVPVTEITDELFDEIINLNVRSTLMCTKHAVGHMKDGGSIINLTSVAARTGGGPGAMLYAGSKGYISVATKAMARELVSRNIRVNAVAPGVIQTPLHDKFSTPQQLEALRQGIPMGRVGTVDECVGAFIYLASAQLSSYVTGQVIEVNGGQFMP</sequence>
<evidence type="ECO:0000313" key="3">
    <source>
        <dbReference type="EMBL" id="MBL0421899.1"/>
    </source>
</evidence>
<dbReference type="Proteomes" id="UP000613011">
    <property type="component" value="Unassembled WGS sequence"/>
</dbReference>
<dbReference type="PROSITE" id="PS51257">
    <property type="entry name" value="PROKAR_LIPOPROTEIN"/>
    <property type="match status" value="1"/>
</dbReference>
<dbReference type="RefSeq" id="WP_201684979.1">
    <property type="nucleotide sequence ID" value="NZ_JAEQNA010000006.1"/>
</dbReference>
<evidence type="ECO:0000256" key="2">
    <source>
        <dbReference type="ARBA" id="ARBA00023002"/>
    </source>
</evidence>